<comment type="caution">
    <text evidence="2">The sequence shown here is derived from an EMBL/GenBank/DDBJ whole genome shotgun (WGS) entry which is preliminary data.</text>
</comment>
<dbReference type="Proteomes" id="UP000658131">
    <property type="component" value="Unassembled WGS sequence"/>
</dbReference>
<evidence type="ECO:0000259" key="1">
    <source>
        <dbReference type="PROSITE" id="PS50943"/>
    </source>
</evidence>
<evidence type="ECO:0000313" key="3">
    <source>
        <dbReference type="Proteomes" id="UP000658131"/>
    </source>
</evidence>
<dbReference type="InterPro" id="IPR001387">
    <property type="entry name" value="Cro/C1-type_HTH"/>
</dbReference>
<dbReference type="Gene3D" id="1.10.260.40">
    <property type="entry name" value="lambda repressor-like DNA-binding domains"/>
    <property type="match status" value="1"/>
</dbReference>
<dbReference type="InterPro" id="IPR010982">
    <property type="entry name" value="Lambda_DNA-bd_dom_sf"/>
</dbReference>
<dbReference type="PROSITE" id="PS50943">
    <property type="entry name" value="HTH_CROC1"/>
    <property type="match status" value="1"/>
</dbReference>
<reference evidence="2 3" key="1">
    <citation type="submission" date="2020-08" db="EMBL/GenBank/DDBJ databases">
        <title>Genome public.</title>
        <authorList>
            <person name="Liu C."/>
            <person name="Sun Q."/>
        </authorList>
    </citation>
    <scope>NUCLEOTIDE SEQUENCE [LARGE SCALE GENOMIC DNA]</scope>
    <source>
        <strain evidence="2 3">BX1</strain>
    </source>
</reference>
<dbReference type="SMART" id="SM00530">
    <property type="entry name" value="HTH_XRE"/>
    <property type="match status" value="1"/>
</dbReference>
<dbReference type="CDD" id="cd00093">
    <property type="entry name" value="HTH_XRE"/>
    <property type="match status" value="1"/>
</dbReference>
<dbReference type="RefSeq" id="WP_262399424.1">
    <property type="nucleotide sequence ID" value="NZ_JACRTB010000007.1"/>
</dbReference>
<sequence length="94" mass="10574">MTSAAQRANGHAAEGRILSVMAKQMRTNLQAARKAKGMTQQAMAERLGISLRYYQQIESGDRTGDFQIWDDLEDITETHQRILRAINPGKADNR</sequence>
<feature type="domain" description="HTH cro/C1-type" evidence="1">
    <location>
        <begin position="29"/>
        <end position="83"/>
    </location>
</feature>
<gene>
    <name evidence="2" type="ORF">H8717_05440</name>
</gene>
<dbReference type="SUPFAM" id="SSF47413">
    <property type="entry name" value="lambda repressor-like DNA-binding domains"/>
    <property type="match status" value="1"/>
</dbReference>
<dbReference type="Pfam" id="PF01381">
    <property type="entry name" value="HTH_3"/>
    <property type="match status" value="1"/>
</dbReference>
<keyword evidence="3" id="KW-1185">Reference proteome</keyword>
<proteinExistence type="predicted"/>
<protein>
    <submittedName>
        <fullName evidence="2">Helix-turn-helix transcriptional regulator</fullName>
    </submittedName>
</protein>
<accession>A0ABR7NHJ5</accession>
<name>A0ABR7NHJ5_9FIRM</name>
<dbReference type="EMBL" id="JACRTB010000007">
    <property type="protein sequence ID" value="MBC8575855.1"/>
    <property type="molecule type" value="Genomic_DNA"/>
</dbReference>
<organism evidence="2 3">
    <name type="scientific">Yanshouia hominis</name>
    <dbReference type="NCBI Taxonomy" id="2763673"/>
    <lineage>
        <taxon>Bacteria</taxon>
        <taxon>Bacillati</taxon>
        <taxon>Bacillota</taxon>
        <taxon>Clostridia</taxon>
        <taxon>Eubacteriales</taxon>
        <taxon>Oscillospiraceae</taxon>
        <taxon>Yanshouia</taxon>
    </lineage>
</organism>
<evidence type="ECO:0000313" key="2">
    <source>
        <dbReference type="EMBL" id="MBC8575855.1"/>
    </source>
</evidence>